<comment type="caution">
    <text evidence="1">The sequence shown here is derived from an EMBL/GenBank/DDBJ whole genome shotgun (WGS) entry which is preliminary data.</text>
</comment>
<dbReference type="EMBL" id="VEVO01000003">
    <property type="protein sequence ID" value="KAF0044170.1"/>
    <property type="molecule type" value="Genomic_DNA"/>
</dbReference>
<gene>
    <name evidence="1" type="ORF">F2P81_003328</name>
</gene>
<accession>A0A6A4TKM4</accession>
<organism evidence="1 2">
    <name type="scientific">Scophthalmus maximus</name>
    <name type="common">Turbot</name>
    <name type="synonym">Psetta maxima</name>
    <dbReference type="NCBI Taxonomy" id="52904"/>
    <lineage>
        <taxon>Eukaryota</taxon>
        <taxon>Metazoa</taxon>
        <taxon>Chordata</taxon>
        <taxon>Craniata</taxon>
        <taxon>Vertebrata</taxon>
        <taxon>Euteleostomi</taxon>
        <taxon>Actinopterygii</taxon>
        <taxon>Neopterygii</taxon>
        <taxon>Teleostei</taxon>
        <taxon>Neoteleostei</taxon>
        <taxon>Acanthomorphata</taxon>
        <taxon>Carangaria</taxon>
        <taxon>Pleuronectiformes</taxon>
        <taxon>Pleuronectoidei</taxon>
        <taxon>Scophthalmidae</taxon>
        <taxon>Scophthalmus</taxon>
    </lineage>
</organism>
<dbReference type="AlphaFoldDB" id="A0A6A4TKM4"/>
<dbReference type="Proteomes" id="UP000438429">
    <property type="component" value="Unassembled WGS sequence"/>
</dbReference>
<evidence type="ECO:0000313" key="2">
    <source>
        <dbReference type="Proteomes" id="UP000438429"/>
    </source>
</evidence>
<protein>
    <submittedName>
        <fullName evidence="1">Uncharacterized protein</fullName>
    </submittedName>
</protein>
<name>A0A6A4TKM4_SCOMX</name>
<reference evidence="1 2" key="1">
    <citation type="submission" date="2019-06" db="EMBL/GenBank/DDBJ databases">
        <title>Draft genomes of female and male turbot (Scophthalmus maximus).</title>
        <authorList>
            <person name="Xu H."/>
            <person name="Xu X.-W."/>
            <person name="Shao C."/>
            <person name="Chen S."/>
        </authorList>
    </citation>
    <scope>NUCLEOTIDE SEQUENCE [LARGE SCALE GENOMIC DNA]</scope>
    <source>
        <strain evidence="1">Ysfricsl-2016a</strain>
        <tissue evidence="1">Blood</tissue>
    </source>
</reference>
<sequence>MDGLLWPGPSFASFFLPDCAERLREGEHLFSPDRQVSALSFSTDTDCTLYDLSFPRRSLHVEECDLSTAQQHEDIDEKHSIDFL</sequence>
<evidence type="ECO:0000313" key="1">
    <source>
        <dbReference type="EMBL" id="KAF0044170.1"/>
    </source>
</evidence>
<proteinExistence type="predicted"/>